<dbReference type="GO" id="GO:0003995">
    <property type="term" value="F:acyl-CoA dehydrogenase activity"/>
    <property type="evidence" value="ECO:0007669"/>
    <property type="project" value="TreeGrafter"/>
</dbReference>
<dbReference type="Gene3D" id="1.10.540.10">
    <property type="entry name" value="Acyl-CoA dehydrogenase/oxidase, N-terminal domain"/>
    <property type="match status" value="1"/>
</dbReference>
<evidence type="ECO:0000256" key="3">
    <source>
        <dbReference type="ARBA" id="ARBA00022630"/>
    </source>
</evidence>
<comment type="similarity">
    <text evidence="2 5">Belongs to the acyl-CoA dehydrogenase family.</text>
</comment>
<dbReference type="Gene3D" id="1.20.140.10">
    <property type="entry name" value="Butyryl-CoA Dehydrogenase, subunit A, domain 3"/>
    <property type="match status" value="1"/>
</dbReference>
<dbReference type="SUPFAM" id="SSF56645">
    <property type="entry name" value="Acyl-CoA dehydrogenase NM domain-like"/>
    <property type="match status" value="1"/>
</dbReference>
<dbReference type="InterPro" id="IPR006091">
    <property type="entry name" value="Acyl-CoA_Oxase/DH_mid-dom"/>
</dbReference>
<dbReference type="PANTHER" id="PTHR43884">
    <property type="entry name" value="ACYL-COA DEHYDROGENASE"/>
    <property type="match status" value="1"/>
</dbReference>
<proteinExistence type="inferred from homology"/>
<dbReference type="OrthoDB" id="9769473at2"/>
<sequence length="381" mass="40549">MHYAFDEDQEAFRRELAAFAQRVLAPHYQADDRAARMRPELPRQMGTMGLTGLRIPECFGGQGAGAVTAGIAAEEISRADINACYILLIAGLNADILVGNANEGQLARWLPPIADGSVLSALVLTEPEHGSDAANLSLRAEPDGAGWRLLGEKTSISLGMSADTGVVFARTGGPGARGVSAFYVDLNDKRIARTPLDDHGGRAIGRASLHFDGVPVGRDELIGQEGAGFVSVMRGFDYSRAVIGLMCVGIAQAALDDALEYARTRQAFGGPIGRNQGVAFPLVEQATRLAGARHICYEALWRKDQGLDHTVAANMAKWFAPKTAGEAVHQALLTFGHAGWGTDSLQGQRLRDVLAFEIADGTAQVAKLVVARHLLGREFAP</sequence>
<organism evidence="9 10">
    <name type="scientific">Mycobacterium lentiflavum</name>
    <dbReference type="NCBI Taxonomy" id="141349"/>
    <lineage>
        <taxon>Bacteria</taxon>
        <taxon>Bacillati</taxon>
        <taxon>Actinomycetota</taxon>
        <taxon>Actinomycetes</taxon>
        <taxon>Mycobacteriales</taxon>
        <taxon>Mycobacteriaceae</taxon>
        <taxon>Mycobacterium</taxon>
        <taxon>Mycobacterium simiae complex</taxon>
    </lineage>
</organism>
<accession>A0A0E4H1P2</accession>
<name>A0A0E4H1P2_MYCLN</name>
<dbReference type="PANTHER" id="PTHR43884:SF12">
    <property type="entry name" value="ISOVALERYL-COA DEHYDROGENASE, MITOCHONDRIAL-RELATED"/>
    <property type="match status" value="1"/>
</dbReference>
<dbReference type="InterPro" id="IPR036250">
    <property type="entry name" value="AcylCo_DH-like_C"/>
</dbReference>
<dbReference type="InterPro" id="IPR037069">
    <property type="entry name" value="AcylCoA_DH/ox_N_sf"/>
</dbReference>
<dbReference type="InterPro" id="IPR009100">
    <property type="entry name" value="AcylCoA_DH/oxidase_NM_dom_sf"/>
</dbReference>
<dbReference type="Proteomes" id="UP000199251">
    <property type="component" value="Unassembled WGS sequence"/>
</dbReference>
<gene>
    <name evidence="9" type="ORF">BN1232_05879</name>
</gene>
<evidence type="ECO:0000256" key="4">
    <source>
        <dbReference type="ARBA" id="ARBA00022827"/>
    </source>
</evidence>
<feature type="domain" description="Acyl-CoA oxidase/dehydrogenase middle" evidence="7">
    <location>
        <begin position="121"/>
        <end position="214"/>
    </location>
</feature>
<reference evidence="9 10" key="1">
    <citation type="submission" date="2015-03" db="EMBL/GenBank/DDBJ databases">
        <authorList>
            <person name="Urmite Genomes"/>
        </authorList>
    </citation>
    <scope>NUCLEOTIDE SEQUENCE [LARGE SCALE GENOMIC DNA]</scope>
    <source>
        <strain evidence="9 10">CSUR P1491</strain>
    </source>
</reference>
<keyword evidence="5" id="KW-0560">Oxidoreductase</keyword>
<feature type="domain" description="Acyl-CoA dehydrogenase/oxidase N-terminal" evidence="8">
    <location>
        <begin position="7"/>
        <end position="116"/>
    </location>
</feature>
<evidence type="ECO:0000313" key="9">
    <source>
        <dbReference type="EMBL" id="CQD23821.1"/>
    </source>
</evidence>
<dbReference type="Gene3D" id="2.40.110.10">
    <property type="entry name" value="Butyryl-CoA Dehydrogenase, subunit A, domain 2"/>
    <property type="match status" value="1"/>
</dbReference>
<dbReference type="EMBL" id="CTEE01000002">
    <property type="protein sequence ID" value="CQD23821.1"/>
    <property type="molecule type" value="Genomic_DNA"/>
</dbReference>
<evidence type="ECO:0000259" key="7">
    <source>
        <dbReference type="Pfam" id="PF02770"/>
    </source>
</evidence>
<dbReference type="InterPro" id="IPR046373">
    <property type="entry name" value="Acyl-CoA_Oxase/DH_mid-dom_sf"/>
</dbReference>
<dbReference type="RefSeq" id="WP_090609967.1">
    <property type="nucleotide sequence ID" value="NZ_CTEE01000002.1"/>
</dbReference>
<evidence type="ECO:0000256" key="1">
    <source>
        <dbReference type="ARBA" id="ARBA00001974"/>
    </source>
</evidence>
<dbReference type="AlphaFoldDB" id="A0A0E4H1P2"/>
<keyword evidence="4 5" id="KW-0274">FAD</keyword>
<evidence type="ECO:0000313" key="10">
    <source>
        <dbReference type="Proteomes" id="UP000199251"/>
    </source>
</evidence>
<dbReference type="InterPro" id="IPR013786">
    <property type="entry name" value="AcylCoA_DH/ox_N"/>
</dbReference>
<evidence type="ECO:0000259" key="6">
    <source>
        <dbReference type="Pfam" id="PF00441"/>
    </source>
</evidence>
<dbReference type="InterPro" id="IPR009075">
    <property type="entry name" value="AcylCo_DH/oxidase_C"/>
</dbReference>
<evidence type="ECO:0000256" key="5">
    <source>
        <dbReference type="RuleBase" id="RU362125"/>
    </source>
</evidence>
<dbReference type="Pfam" id="PF02770">
    <property type="entry name" value="Acyl-CoA_dh_M"/>
    <property type="match status" value="1"/>
</dbReference>
<feature type="domain" description="Acyl-CoA dehydrogenase/oxidase C-terminal" evidence="6">
    <location>
        <begin position="226"/>
        <end position="375"/>
    </location>
</feature>
<keyword evidence="3 5" id="KW-0285">Flavoprotein</keyword>
<comment type="cofactor">
    <cofactor evidence="1 5">
        <name>FAD</name>
        <dbReference type="ChEBI" id="CHEBI:57692"/>
    </cofactor>
</comment>
<evidence type="ECO:0000256" key="2">
    <source>
        <dbReference type="ARBA" id="ARBA00009347"/>
    </source>
</evidence>
<dbReference type="Pfam" id="PF00441">
    <property type="entry name" value="Acyl-CoA_dh_1"/>
    <property type="match status" value="1"/>
</dbReference>
<dbReference type="SUPFAM" id="SSF47203">
    <property type="entry name" value="Acyl-CoA dehydrogenase C-terminal domain-like"/>
    <property type="match status" value="1"/>
</dbReference>
<protein>
    <submittedName>
        <fullName evidence="9">Acyl-CoA dehydrogenase FadE</fullName>
    </submittedName>
</protein>
<dbReference type="GO" id="GO:0050660">
    <property type="term" value="F:flavin adenine dinucleotide binding"/>
    <property type="evidence" value="ECO:0007669"/>
    <property type="project" value="InterPro"/>
</dbReference>
<dbReference type="Pfam" id="PF02771">
    <property type="entry name" value="Acyl-CoA_dh_N"/>
    <property type="match status" value="1"/>
</dbReference>
<dbReference type="STRING" id="141349.BN1232_05879"/>
<evidence type="ECO:0000259" key="8">
    <source>
        <dbReference type="Pfam" id="PF02771"/>
    </source>
</evidence>